<keyword evidence="1" id="KW-0812">Transmembrane</keyword>
<evidence type="ECO:0000256" key="1">
    <source>
        <dbReference type="SAM" id="Phobius"/>
    </source>
</evidence>
<sequence>MPKDLTTMLAVAAAVVGVGYVLTNKRSSSSSGGSIIGPLPVSGSPDQIFSGAPYGDGIGGLYYRNGQLIYAPSTGVRGFTSITGFEA</sequence>
<protein>
    <submittedName>
        <fullName evidence="2">Uncharacterized protein</fullName>
    </submittedName>
</protein>
<dbReference type="Proteomes" id="UP000480275">
    <property type="component" value="Unassembled WGS sequence"/>
</dbReference>
<name>A0A6L5JXA2_RHOTE</name>
<dbReference type="AlphaFoldDB" id="A0A6L5JXA2"/>
<evidence type="ECO:0000313" key="3">
    <source>
        <dbReference type="Proteomes" id="UP000480275"/>
    </source>
</evidence>
<proteinExistence type="predicted"/>
<feature type="transmembrane region" description="Helical" evidence="1">
    <location>
        <begin position="6"/>
        <end position="23"/>
    </location>
</feature>
<gene>
    <name evidence="2" type="ORF">GHK24_03410</name>
</gene>
<dbReference type="EMBL" id="WIXJ01000002">
    <property type="protein sequence ID" value="MQY50828.1"/>
    <property type="molecule type" value="Genomic_DNA"/>
</dbReference>
<keyword evidence="1" id="KW-1133">Transmembrane helix</keyword>
<accession>A0A6L5JXA2</accession>
<reference evidence="2 3" key="1">
    <citation type="submission" date="2019-10" db="EMBL/GenBank/DDBJ databases">
        <title>Whole-genome sequence of the purple nonsulfur photosynthetic bacterium Rhodocyclus tenuis.</title>
        <authorList>
            <person name="Kyndt J.A."/>
            <person name="Meyer T.E."/>
        </authorList>
    </citation>
    <scope>NUCLEOTIDE SEQUENCE [LARGE SCALE GENOMIC DNA]</scope>
    <source>
        <strain evidence="2 3">DSM 110</strain>
    </source>
</reference>
<evidence type="ECO:0000313" key="2">
    <source>
        <dbReference type="EMBL" id="MQY50828.1"/>
    </source>
</evidence>
<keyword evidence="1" id="KW-0472">Membrane</keyword>
<comment type="caution">
    <text evidence="2">The sequence shown here is derived from an EMBL/GenBank/DDBJ whole genome shotgun (WGS) entry which is preliminary data.</text>
</comment>
<organism evidence="2 3">
    <name type="scientific">Rhodocyclus tenuis</name>
    <name type="common">Rhodospirillum tenue</name>
    <dbReference type="NCBI Taxonomy" id="1066"/>
    <lineage>
        <taxon>Bacteria</taxon>
        <taxon>Pseudomonadati</taxon>
        <taxon>Pseudomonadota</taxon>
        <taxon>Betaproteobacteria</taxon>
        <taxon>Rhodocyclales</taxon>
        <taxon>Rhodocyclaceae</taxon>
        <taxon>Rhodocyclus</taxon>
    </lineage>
</organism>